<dbReference type="InterPro" id="IPR048591">
    <property type="entry name" value="WDHD1/CFT4_hel"/>
</dbReference>
<feature type="region of interest" description="Disordered" evidence="5">
    <location>
        <begin position="340"/>
        <end position="367"/>
    </location>
</feature>
<dbReference type="GO" id="GO:0043596">
    <property type="term" value="C:nuclear replication fork"/>
    <property type="evidence" value="ECO:0000318"/>
    <property type="project" value="GO_Central"/>
</dbReference>
<dbReference type="GO" id="GO:0007064">
    <property type="term" value="P:mitotic sister chromatid cohesion"/>
    <property type="evidence" value="ECO:0007669"/>
    <property type="project" value="EnsemblFungi"/>
</dbReference>
<evidence type="ECO:0000313" key="8">
    <source>
        <dbReference type="EMBL" id="AAS50468.1"/>
    </source>
</evidence>
<evidence type="ECO:0000259" key="7">
    <source>
        <dbReference type="Pfam" id="PF20946"/>
    </source>
</evidence>
<dbReference type="EMBL" id="AE016814">
    <property type="protein sequence ID" value="AAS50468.1"/>
    <property type="molecule type" value="Genomic_DNA"/>
</dbReference>
<gene>
    <name evidence="8" type="ORF">AGOS_AAR103C</name>
</gene>
<dbReference type="GeneID" id="4618677"/>
<dbReference type="FunCoup" id="Q75EH6">
    <property type="interactions" value="392"/>
</dbReference>
<dbReference type="SUPFAM" id="SSF50978">
    <property type="entry name" value="WD40 repeat-like"/>
    <property type="match status" value="1"/>
</dbReference>
<protein>
    <submittedName>
        <fullName evidence="8">AAR103Cp</fullName>
    </submittedName>
</protein>
<dbReference type="eggNOG" id="KOG1274">
    <property type="taxonomic scope" value="Eukaryota"/>
</dbReference>
<evidence type="ECO:0000256" key="2">
    <source>
        <dbReference type="ARBA" id="ARBA00022574"/>
    </source>
</evidence>
<keyword evidence="4" id="KW-0539">Nucleus</keyword>
<comment type="subcellular location">
    <subcellularLocation>
        <location evidence="1">Nucleus</location>
    </subcellularLocation>
</comment>
<dbReference type="Pfam" id="PF20946">
    <property type="entry name" value="Ctf4_C"/>
    <property type="match status" value="1"/>
</dbReference>
<dbReference type="Pfam" id="PF12341">
    <property type="entry name" value="Mcl1_mid"/>
    <property type="match status" value="1"/>
</dbReference>
<dbReference type="GO" id="GO:0006281">
    <property type="term" value="P:DNA repair"/>
    <property type="evidence" value="ECO:0000318"/>
    <property type="project" value="GO_Central"/>
</dbReference>
<dbReference type="RefSeq" id="NP_982644.1">
    <property type="nucleotide sequence ID" value="NM_207997.1"/>
</dbReference>
<dbReference type="STRING" id="284811.Q75EH6"/>
<keyword evidence="3" id="KW-0677">Repeat</keyword>
<dbReference type="GO" id="GO:0042802">
    <property type="term" value="F:identical protein binding"/>
    <property type="evidence" value="ECO:0007669"/>
    <property type="project" value="EnsemblFungi"/>
</dbReference>
<dbReference type="AlphaFoldDB" id="Q75EH6"/>
<proteinExistence type="predicted"/>
<dbReference type="OMA" id="RYAHTNG"/>
<sequence length="878" mass="97964">MPEIIDKLVFASGGKTLVTYQNDRDTLFAVNKNQLTKILQLDKPEDEPEILSTCNEPTSIHLCSDRRLLVTSANGDVHLYSANGKDDLLFRSPLPIRDCAAIHDETMCVVGGDDLELTFIELKTAGNKETLKLDEQVSQLSYSPHMNILAVTLVNGNVHFYSLTSATPNEVKKLEDYAVSNFYSDSSDTASQTDGVQYCDENRICTRVAWHPRGLHFAIPCKDYTVKIFNLSDFSISKTLASGSTSHFTNLSFDPFQGRYVAAVDLSNNLLVWELSSGQISYSKRLDYKVSNVCWKLDGDSMHLLLGTWDGELLTVKDIGQYDRTAGKLAADNASAQTKKPKNALFLDSDDENDSDVSPASPTLIGEQGRNTISADIPTDTEHGDENEKGAYNYEDDEQFIDDDDNAGYVPIKRKSAYVPSLVSNSKRPRIADSGPVFRYKPISPGGTPFGSSDKRYLTMNGIGYVWTVRGTEGQYSVTVSFFDVGRYREYHFEDLFGYDLCSLTDEGTFFGQSKTGELLYRVHSFNGTKWTKRIPLAPSEIITGIASTGKKLVVATSLGYIRTFNEHGLPLALEKMTPIVALAAQEHKIFAVHYSIYHGLSYSLFEQNPETGSKYYQRECSLPLTLPLFGPENKYISTGDTFNDFNPIGIKSLFFSTFGDPCIFGSDNVLLVLCKWRNSMESRWVPIVDSNLEIWKLSGGKQPEDIHVWPLGLNYDMLNYILIKGKNLWPGFPLPLPSEMEIRLPLLDKTQVLKNDTSPDEEVVIPPALAAEEEFLRSQVLAGLLADTLKYDGEFFGNENEILANLNGVRDKSLLRLFASACSDHNTEKALSLVKELKQDKALNAAQKIAERAELLRLVSSINDIRNSRFESELNNL</sequence>
<dbReference type="InterPro" id="IPR036322">
    <property type="entry name" value="WD40_repeat_dom_sf"/>
</dbReference>
<feature type="domain" description="WDHD1/CFT4 helical bundle" evidence="7">
    <location>
        <begin position="771"/>
        <end position="872"/>
    </location>
</feature>
<dbReference type="Gene3D" id="2.130.10.10">
    <property type="entry name" value="YVTN repeat-like/Quinoprotein amine dehydrogenase"/>
    <property type="match status" value="2"/>
</dbReference>
<reference evidence="9" key="2">
    <citation type="journal article" date="2013" name="G3 (Bethesda)">
        <title>Genomes of Ashbya fungi isolated from insects reveal four mating-type loci, numerous translocations, lack of transposons, and distinct gene duplications.</title>
        <authorList>
            <person name="Dietrich F.S."/>
            <person name="Voegeli S."/>
            <person name="Kuo S."/>
            <person name="Philippsen P."/>
        </authorList>
    </citation>
    <scope>GENOME REANNOTATION</scope>
    <source>
        <strain evidence="9">ATCC 10895 / CBS 109.51 / FGSC 9923 / NRRL Y-1056</strain>
    </source>
</reference>
<dbReference type="Proteomes" id="UP000000591">
    <property type="component" value="Chromosome I"/>
</dbReference>
<dbReference type="InterPro" id="IPR015943">
    <property type="entry name" value="WD40/YVTN_repeat-like_dom_sf"/>
</dbReference>
<dbReference type="KEGG" id="ago:AGOS_AAR103C"/>
<dbReference type="GO" id="GO:0006270">
    <property type="term" value="P:DNA replication initiation"/>
    <property type="evidence" value="ECO:0007669"/>
    <property type="project" value="EnsemblFungi"/>
</dbReference>
<dbReference type="SMART" id="SM00320">
    <property type="entry name" value="WD40"/>
    <property type="match status" value="4"/>
</dbReference>
<keyword evidence="9" id="KW-1185">Reference proteome</keyword>
<evidence type="ECO:0000256" key="4">
    <source>
        <dbReference type="ARBA" id="ARBA00023242"/>
    </source>
</evidence>
<dbReference type="GO" id="GO:0000278">
    <property type="term" value="P:mitotic cell cycle"/>
    <property type="evidence" value="ECO:0000318"/>
    <property type="project" value="GO_Central"/>
</dbReference>
<evidence type="ECO:0000256" key="3">
    <source>
        <dbReference type="ARBA" id="ARBA00022737"/>
    </source>
</evidence>
<feature type="domain" description="WDHD1/CFT4 second beta-propeller" evidence="6">
    <location>
        <begin position="441"/>
        <end position="747"/>
    </location>
</feature>
<dbReference type="OrthoDB" id="427368at2759"/>
<evidence type="ECO:0000313" key="9">
    <source>
        <dbReference type="Proteomes" id="UP000000591"/>
    </source>
</evidence>
<dbReference type="InParanoid" id="Q75EH6"/>
<dbReference type="PANTHER" id="PTHR19932">
    <property type="entry name" value="WD REPEAT AND HMG-BOX DNA BINDING PROTEIN"/>
    <property type="match status" value="1"/>
</dbReference>
<dbReference type="GO" id="GO:0006261">
    <property type="term" value="P:DNA-templated DNA replication"/>
    <property type="evidence" value="ECO:0000318"/>
    <property type="project" value="GO_Central"/>
</dbReference>
<accession>Q75EH6</accession>
<dbReference type="HOGENOM" id="CLU_004219_2_0_1"/>
<keyword evidence="2" id="KW-0853">WD repeat</keyword>
<evidence type="ECO:0000256" key="1">
    <source>
        <dbReference type="ARBA" id="ARBA00004123"/>
    </source>
</evidence>
<evidence type="ECO:0000256" key="5">
    <source>
        <dbReference type="SAM" id="MobiDB-lite"/>
    </source>
</evidence>
<dbReference type="GO" id="GO:0003682">
    <property type="term" value="F:chromatin binding"/>
    <property type="evidence" value="ECO:0000318"/>
    <property type="project" value="GO_Central"/>
</dbReference>
<dbReference type="GO" id="GO:0034085">
    <property type="term" value="P:establishment of sister chromatid cohesion"/>
    <property type="evidence" value="ECO:0007669"/>
    <property type="project" value="EnsemblFungi"/>
</dbReference>
<dbReference type="GO" id="GO:0000727">
    <property type="term" value="P:double-strand break repair via break-induced replication"/>
    <property type="evidence" value="ECO:0007669"/>
    <property type="project" value="EnsemblFungi"/>
</dbReference>
<reference evidence="8 9" key="1">
    <citation type="journal article" date="2004" name="Science">
        <title>The Ashbya gossypii genome as a tool for mapping the ancient Saccharomyces cerevisiae genome.</title>
        <authorList>
            <person name="Dietrich F.S."/>
            <person name="Voegeli S."/>
            <person name="Brachat S."/>
            <person name="Lerch A."/>
            <person name="Gates K."/>
            <person name="Steiner S."/>
            <person name="Mohr C."/>
            <person name="Pohlmann R."/>
            <person name="Luedi P."/>
            <person name="Choi S."/>
            <person name="Wing R.A."/>
            <person name="Flavier A."/>
            <person name="Gaffney T.D."/>
            <person name="Philippsen P."/>
        </authorList>
    </citation>
    <scope>NUCLEOTIDE SEQUENCE [LARGE SCALE GENOMIC DNA]</scope>
    <source>
        <strain evidence="9">ATCC 10895 / CBS 109.51 / FGSC 9923 / NRRL Y-1056</strain>
    </source>
</reference>
<dbReference type="PANTHER" id="PTHR19932:SF10">
    <property type="entry name" value="WD REPEAT AND HMG-BOX DNA-BINDING PROTEIN 1"/>
    <property type="match status" value="1"/>
</dbReference>
<organism evidence="8 9">
    <name type="scientific">Eremothecium gossypii (strain ATCC 10895 / CBS 109.51 / FGSC 9923 / NRRL Y-1056)</name>
    <name type="common">Yeast</name>
    <name type="synonym">Ashbya gossypii</name>
    <dbReference type="NCBI Taxonomy" id="284811"/>
    <lineage>
        <taxon>Eukaryota</taxon>
        <taxon>Fungi</taxon>
        <taxon>Dikarya</taxon>
        <taxon>Ascomycota</taxon>
        <taxon>Saccharomycotina</taxon>
        <taxon>Saccharomycetes</taxon>
        <taxon>Saccharomycetales</taxon>
        <taxon>Saccharomycetaceae</taxon>
        <taxon>Eremothecium</taxon>
    </lineage>
</organism>
<name>Q75EH6_EREGS</name>
<evidence type="ECO:0000259" key="6">
    <source>
        <dbReference type="Pfam" id="PF12341"/>
    </source>
</evidence>
<dbReference type="InterPro" id="IPR022100">
    <property type="entry name" value="WDHD1/CFT4_beta-prop_2nd"/>
</dbReference>
<dbReference type="InterPro" id="IPR001680">
    <property type="entry name" value="WD40_rpt"/>
</dbReference>